<evidence type="ECO:0000313" key="2">
    <source>
        <dbReference type="Proteomes" id="UP000468668"/>
    </source>
</evidence>
<protein>
    <submittedName>
        <fullName evidence="1">Nucleoid-associated protein</fullName>
    </submittedName>
</protein>
<proteinExistence type="predicted"/>
<dbReference type="InterPro" id="IPR007358">
    <property type="entry name" value="Nucleoid_associated_NdpA"/>
</dbReference>
<keyword evidence="2" id="KW-1185">Reference proteome</keyword>
<organism evidence="1 2">
    <name type="scientific">Ellagibacter isourolithinifaciens</name>
    <dbReference type="NCBI Taxonomy" id="2137581"/>
    <lineage>
        <taxon>Bacteria</taxon>
        <taxon>Bacillati</taxon>
        <taxon>Actinomycetota</taxon>
        <taxon>Coriobacteriia</taxon>
        <taxon>Eggerthellales</taxon>
        <taxon>Eggerthellaceae</taxon>
        <taxon>Ellagibacter</taxon>
    </lineage>
</organism>
<name>A0A6N6NQ74_9ACTN</name>
<comment type="caution">
    <text evidence="1">The sequence shown here is derived from an EMBL/GenBank/DDBJ whole genome shotgun (WGS) entry which is preliminary data.</text>
</comment>
<gene>
    <name evidence="1" type="ORF">F8C90_03030</name>
</gene>
<dbReference type="RefSeq" id="WP_158048974.1">
    <property type="nucleotide sequence ID" value="NZ_WAJR01000004.1"/>
</dbReference>
<dbReference type="OrthoDB" id="3171075at2"/>
<dbReference type="AlphaFoldDB" id="A0A6N6NQ74"/>
<dbReference type="EMBL" id="WAJR01000004">
    <property type="protein sequence ID" value="KAB1641806.1"/>
    <property type="molecule type" value="Genomic_DNA"/>
</dbReference>
<reference evidence="1 2" key="1">
    <citation type="submission" date="2019-09" db="EMBL/GenBank/DDBJ databases">
        <title>Whole genome shotgun sequencing (WGS) of Ellagibacter isourolithinifaciens DSM 104140(T) and Adlercreutzia muris DSM 29508(T).</title>
        <authorList>
            <person name="Stoll D.A."/>
            <person name="Danylec N."/>
            <person name="Huch M."/>
        </authorList>
    </citation>
    <scope>NUCLEOTIDE SEQUENCE [LARGE SCALE GENOMIC DNA]</scope>
    <source>
        <strain evidence="1 2">DSM 104140</strain>
    </source>
</reference>
<dbReference type="Proteomes" id="UP000468668">
    <property type="component" value="Unassembled WGS sequence"/>
</dbReference>
<accession>A0A6N6NQ74</accession>
<sequence length="366" mass="40501">MFKINHAILHVFDFVSCVNVFSQEELDLSDKNVKSYVQRVAKHALGNIDNKRGEFEAESGFKNELCAYLNGESNFTDLSLMIAEFLGSELGRVEQPASCDLLVVDFEDSPRAPKLSAEDLAELSEEEAAAAQAELDAAFAGRSARYFGLLLLESKPAFMHEVGKAEDGASVNRIERHHAILPSPSQKISSFGLVDVRTMSVQFVDKAREIAGEERYLIPQGLLQCTMEASSKELIDTTMRLVEEVANEYGANAAIATAKAKAYVAENAEDSDEVPFDEFVEEVFEDEGPRRSFVEAAQKGNLPEHAPVERAVAKRVTRNHKIRTDTGIEITFPAEYAQNPEFIEFTSTSNGLIRIELKNIGSIENK</sequence>
<dbReference type="GO" id="GO:0009295">
    <property type="term" value="C:nucleoid"/>
    <property type="evidence" value="ECO:0007669"/>
    <property type="project" value="InterPro"/>
</dbReference>
<dbReference type="GeneID" id="98657376"/>
<evidence type="ECO:0000313" key="1">
    <source>
        <dbReference type="EMBL" id="KAB1641806.1"/>
    </source>
</evidence>
<dbReference type="Pfam" id="PF04245">
    <property type="entry name" value="NA37"/>
    <property type="match status" value="1"/>
</dbReference>